<keyword evidence="2 5" id="KW-0812">Transmembrane</keyword>
<evidence type="ECO:0000256" key="2">
    <source>
        <dbReference type="ARBA" id="ARBA00022692"/>
    </source>
</evidence>
<dbReference type="RefSeq" id="WP_144303564.1">
    <property type="nucleotide sequence ID" value="NZ_QMIE01000011.1"/>
</dbReference>
<gene>
    <name evidence="6" type="ORF">DPQ33_12560</name>
</gene>
<keyword evidence="7" id="KW-1185">Reference proteome</keyword>
<sequence length="263" mass="27577">MIPYLVVCTAAFLTAGLTLFSGFGLGTILMPVFALFFPVEVAVAATAVVHFAHNVFKVGVVGGLADRSLVLRFGLPAMAAALVGAVALGLVARVHALVAYNLGPLEAEVTPIKLVMAVLMLVFAMFELVPVLRRLRFGKEHLVLGGVLSGFFGGFSGHQGALRAAFLARVSAKTETFVGTNAVLGFLVDVSRLLTYAALFFFAGEKSPVGAQEWPLIFAGIGAAFFGVILGKRYLHAIRMKTIQTLTGILLLMIAAALGAGLV</sequence>
<feature type="transmembrane region" description="Helical" evidence="5">
    <location>
        <begin position="243"/>
        <end position="262"/>
    </location>
</feature>
<keyword evidence="5" id="KW-1003">Cell membrane</keyword>
<evidence type="ECO:0000256" key="5">
    <source>
        <dbReference type="RuleBase" id="RU363041"/>
    </source>
</evidence>
<evidence type="ECO:0000256" key="4">
    <source>
        <dbReference type="ARBA" id="ARBA00023136"/>
    </source>
</evidence>
<feature type="transmembrane region" description="Helical" evidence="5">
    <location>
        <begin position="73"/>
        <end position="92"/>
    </location>
</feature>
<feature type="transmembrane region" description="Helical" evidence="5">
    <location>
        <begin position="214"/>
        <end position="231"/>
    </location>
</feature>
<dbReference type="EMBL" id="QMIE01000011">
    <property type="protein sequence ID" value="TVM16440.1"/>
    <property type="molecule type" value="Genomic_DNA"/>
</dbReference>
<reference evidence="6 7" key="1">
    <citation type="submission" date="2018-06" db="EMBL/GenBank/DDBJ databases">
        <title>Complete genome of Desulfovibrio indonesiensis P37SLT.</title>
        <authorList>
            <person name="Crispim J.S."/>
            <person name="Vidigal P.M.P."/>
            <person name="Silva L.C.F."/>
            <person name="Laguardia C.N."/>
            <person name="Araujo L.C."/>
            <person name="Dias R.S."/>
            <person name="Sousa M.P."/>
            <person name="Paula S.O."/>
            <person name="Silva C."/>
        </authorList>
    </citation>
    <scope>NUCLEOTIDE SEQUENCE [LARGE SCALE GENOMIC DNA]</scope>
    <source>
        <strain evidence="6 7">P37SLT</strain>
    </source>
</reference>
<evidence type="ECO:0000313" key="7">
    <source>
        <dbReference type="Proteomes" id="UP000448292"/>
    </source>
</evidence>
<dbReference type="AlphaFoldDB" id="A0A7M3MD49"/>
<feature type="transmembrane region" description="Helical" evidence="5">
    <location>
        <begin position="182"/>
        <end position="202"/>
    </location>
</feature>
<dbReference type="OrthoDB" id="8480055at2"/>
<comment type="subcellular location">
    <subcellularLocation>
        <location evidence="5">Cell membrane</location>
        <topology evidence="5">Multi-pass membrane protein</topology>
    </subcellularLocation>
    <subcellularLocation>
        <location evidence="1">Membrane</location>
        <topology evidence="1">Multi-pass membrane protein</topology>
    </subcellularLocation>
</comment>
<keyword evidence="4 5" id="KW-0472">Membrane</keyword>
<comment type="caution">
    <text evidence="6">The sequence shown here is derived from an EMBL/GenBank/DDBJ whole genome shotgun (WGS) entry which is preliminary data.</text>
</comment>
<name>A0A7M3MD49_9BACT</name>
<organism evidence="6 7">
    <name type="scientific">Oceanidesulfovibrio indonesiensis</name>
    <dbReference type="NCBI Taxonomy" id="54767"/>
    <lineage>
        <taxon>Bacteria</taxon>
        <taxon>Pseudomonadati</taxon>
        <taxon>Thermodesulfobacteriota</taxon>
        <taxon>Desulfovibrionia</taxon>
        <taxon>Desulfovibrionales</taxon>
        <taxon>Desulfovibrionaceae</taxon>
        <taxon>Oceanidesulfovibrio</taxon>
    </lineage>
</organism>
<dbReference type="InterPro" id="IPR002781">
    <property type="entry name" value="TM_pro_TauE-like"/>
</dbReference>
<evidence type="ECO:0000256" key="1">
    <source>
        <dbReference type="ARBA" id="ARBA00004141"/>
    </source>
</evidence>
<feature type="transmembrane region" description="Helical" evidence="5">
    <location>
        <begin position="32"/>
        <end position="52"/>
    </location>
</feature>
<dbReference type="GO" id="GO:0005886">
    <property type="term" value="C:plasma membrane"/>
    <property type="evidence" value="ECO:0007669"/>
    <property type="project" value="UniProtKB-SubCell"/>
</dbReference>
<evidence type="ECO:0000313" key="6">
    <source>
        <dbReference type="EMBL" id="TVM16440.1"/>
    </source>
</evidence>
<evidence type="ECO:0000256" key="3">
    <source>
        <dbReference type="ARBA" id="ARBA00022989"/>
    </source>
</evidence>
<dbReference type="Pfam" id="PF01925">
    <property type="entry name" value="TauE"/>
    <property type="match status" value="1"/>
</dbReference>
<dbReference type="Proteomes" id="UP000448292">
    <property type="component" value="Unassembled WGS sequence"/>
</dbReference>
<proteinExistence type="inferred from homology"/>
<accession>A0A7M3MD49</accession>
<feature type="transmembrane region" description="Helical" evidence="5">
    <location>
        <begin position="112"/>
        <end position="132"/>
    </location>
</feature>
<keyword evidence="3 5" id="KW-1133">Transmembrane helix</keyword>
<protein>
    <recommendedName>
        <fullName evidence="5">Probable membrane transporter protein</fullName>
    </recommendedName>
</protein>
<comment type="similarity">
    <text evidence="5">Belongs to the 4-toluene sulfonate uptake permease (TSUP) (TC 2.A.102) family.</text>
</comment>